<name>A0A933L4T8_9HYPH</name>
<dbReference type="EMBL" id="JACRAF010000061">
    <property type="protein sequence ID" value="MBI4923656.1"/>
    <property type="molecule type" value="Genomic_DNA"/>
</dbReference>
<reference evidence="1" key="1">
    <citation type="submission" date="2020-07" db="EMBL/GenBank/DDBJ databases">
        <title>Huge and variable diversity of episymbiotic CPR bacteria and DPANN archaea in groundwater ecosystems.</title>
        <authorList>
            <person name="He C.Y."/>
            <person name="Keren R."/>
            <person name="Whittaker M."/>
            <person name="Farag I.F."/>
            <person name="Doudna J."/>
            <person name="Cate J.H.D."/>
            <person name="Banfield J.F."/>
        </authorList>
    </citation>
    <scope>NUCLEOTIDE SEQUENCE</scope>
    <source>
        <strain evidence="1">NC_groundwater_1586_Pr3_B-0.1um_66_15</strain>
    </source>
</reference>
<proteinExistence type="predicted"/>
<evidence type="ECO:0000313" key="1">
    <source>
        <dbReference type="EMBL" id="MBI4923656.1"/>
    </source>
</evidence>
<dbReference type="AlphaFoldDB" id="A0A933L4T8"/>
<accession>A0A933L4T8</accession>
<evidence type="ECO:0000313" key="2">
    <source>
        <dbReference type="Proteomes" id="UP000782610"/>
    </source>
</evidence>
<sequence>MEVLLAILLLLFGFLLILLAKWCRLELGEAAKTTILLAPLVVHLLFSNIIEELDAGGIKAKLKTISASTVGGLAEAAKTQNASALLTDPKQLELGTESLLFSCRESLSIDRNDLRKIFDDRGLDIPVNGREDPMIVLGRVLYNSLSCGKFIAMVVLDEGGRPLGAMDAAYFTDLLSIPFHPRAYVLTPPASQPAPFQVSLADLVRTTSLGNLALDFDRTKALPSFHDDLLLPYTEPVGKAYATMREKDEDLAVLVSPSGHFEGLLSRRAIENWTTEQILQPDEPSPSQ</sequence>
<comment type="caution">
    <text evidence="1">The sequence shown here is derived from an EMBL/GenBank/DDBJ whole genome shotgun (WGS) entry which is preliminary data.</text>
</comment>
<protein>
    <recommendedName>
        <fullName evidence="3">CBS domain-containing protein</fullName>
    </recommendedName>
</protein>
<gene>
    <name evidence="1" type="ORF">HY834_18105</name>
</gene>
<organism evidence="1 2">
    <name type="scientific">Devosia nanyangense</name>
    <dbReference type="NCBI Taxonomy" id="1228055"/>
    <lineage>
        <taxon>Bacteria</taxon>
        <taxon>Pseudomonadati</taxon>
        <taxon>Pseudomonadota</taxon>
        <taxon>Alphaproteobacteria</taxon>
        <taxon>Hyphomicrobiales</taxon>
        <taxon>Devosiaceae</taxon>
        <taxon>Devosia</taxon>
    </lineage>
</organism>
<dbReference type="Proteomes" id="UP000782610">
    <property type="component" value="Unassembled WGS sequence"/>
</dbReference>
<evidence type="ECO:0008006" key="3">
    <source>
        <dbReference type="Google" id="ProtNLM"/>
    </source>
</evidence>